<evidence type="ECO:0000256" key="11">
    <source>
        <dbReference type="ARBA" id="ARBA00023268"/>
    </source>
</evidence>
<keyword evidence="11" id="KW-0511">Multifunctional enzyme</keyword>
<keyword evidence="6" id="KW-0328">Glycosyltransferase</keyword>
<dbReference type="SUPFAM" id="SSF53955">
    <property type="entry name" value="Lysozyme-like"/>
    <property type="match status" value="1"/>
</dbReference>
<comment type="pathway">
    <text evidence="1">Cell wall biogenesis; peptidoglycan biosynthesis.</text>
</comment>
<feature type="compositionally biased region" description="Basic and acidic residues" evidence="15">
    <location>
        <begin position="1"/>
        <end position="14"/>
    </location>
</feature>
<evidence type="ECO:0000256" key="1">
    <source>
        <dbReference type="ARBA" id="ARBA00004752"/>
    </source>
</evidence>
<dbReference type="GO" id="GO:0006508">
    <property type="term" value="P:proteolysis"/>
    <property type="evidence" value="ECO:0007669"/>
    <property type="project" value="UniProtKB-KW"/>
</dbReference>
<dbReference type="PANTHER" id="PTHR32282:SF33">
    <property type="entry name" value="PEPTIDOGLYCAN GLYCOSYLTRANSFERASE"/>
    <property type="match status" value="1"/>
</dbReference>
<name>A0AA41YLL5_9PROT</name>
<reference evidence="19" key="1">
    <citation type="submission" date="2022-09" db="EMBL/GenBank/DDBJ databases">
        <title>Rhodovastum sp. nov. RN2-1 isolated from soil in Seongnam, South Korea.</title>
        <authorList>
            <person name="Le N.T."/>
        </authorList>
    </citation>
    <scope>NUCLEOTIDE SEQUENCE</scope>
    <source>
        <strain evidence="19">RN2-1</strain>
    </source>
</reference>
<dbReference type="GO" id="GO:0071555">
    <property type="term" value="P:cell wall organization"/>
    <property type="evidence" value="ECO:0007669"/>
    <property type="project" value="UniProtKB-KW"/>
</dbReference>
<evidence type="ECO:0000259" key="17">
    <source>
        <dbReference type="Pfam" id="PF00905"/>
    </source>
</evidence>
<dbReference type="InterPro" id="IPR050396">
    <property type="entry name" value="Glycosyltr_51/Transpeptidase"/>
</dbReference>
<evidence type="ECO:0000256" key="4">
    <source>
        <dbReference type="ARBA" id="ARBA00022645"/>
    </source>
</evidence>
<comment type="catalytic activity">
    <reaction evidence="14">
        <text>[GlcNAc-(1-&gt;4)-Mur2Ac(oyl-L-Ala-gamma-D-Glu-L-Lys-D-Ala-D-Ala)](n)-di-trans,octa-cis-undecaprenyl diphosphate + beta-D-GlcNAc-(1-&gt;4)-Mur2Ac(oyl-L-Ala-gamma-D-Glu-L-Lys-D-Ala-D-Ala)-di-trans,octa-cis-undecaprenyl diphosphate = [GlcNAc-(1-&gt;4)-Mur2Ac(oyl-L-Ala-gamma-D-Glu-L-Lys-D-Ala-D-Ala)](n+1)-di-trans,octa-cis-undecaprenyl diphosphate + di-trans,octa-cis-undecaprenyl diphosphate + H(+)</text>
        <dbReference type="Rhea" id="RHEA:23708"/>
        <dbReference type="Rhea" id="RHEA-COMP:9602"/>
        <dbReference type="Rhea" id="RHEA-COMP:9603"/>
        <dbReference type="ChEBI" id="CHEBI:15378"/>
        <dbReference type="ChEBI" id="CHEBI:58405"/>
        <dbReference type="ChEBI" id="CHEBI:60033"/>
        <dbReference type="ChEBI" id="CHEBI:78435"/>
        <dbReference type="EC" id="2.4.99.28"/>
    </reaction>
</comment>
<dbReference type="GO" id="GO:0009252">
    <property type="term" value="P:peptidoglycan biosynthetic process"/>
    <property type="evidence" value="ECO:0007669"/>
    <property type="project" value="UniProtKB-KW"/>
</dbReference>
<keyword evidence="4" id="KW-0121">Carboxypeptidase</keyword>
<dbReference type="PANTHER" id="PTHR32282">
    <property type="entry name" value="BINDING PROTEIN TRANSPEPTIDASE, PUTATIVE-RELATED"/>
    <property type="match status" value="1"/>
</dbReference>
<dbReference type="InterPro" id="IPR012338">
    <property type="entry name" value="Beta-lactam/transpept-like"/>
</dbReference>
<dbReference type="Gene3D" id="3.40.710.10">
    <property type="entry name" value="DD-peptidase/beta-lactamase superfamily"/>
    <property type="match status" value="1"/>
</dbReference>
<proteinExistence type="inferred from homology"/>
<dbReference type="GO" id="GO:0009002">
    <property type="term" value="F:serine-type D-Ala-D-Ala carboxypeptidase activity"/>
    <property type="evidence" value="ECO:0007669"/>
    <property type="project" value="UniProtKB-EC"/>
</dbReference>
<dbReference type="SUPFAM" id="SSF56601">
    <property type="entry name" value="beta-lactamase/transpeptidase-like"/>
    <property type="match status" value="1"/>
</dbReference>
<organism evidence="19 20">
    <name type="scientific">Limobrevibacterium gyesilva</name>
    <dbReference type="NCBI Taxonomy" id="2991712"/>
    <lineage>
        <taxon>Bacteria</taxon>
        <taxon>Pseudomonadati</taxon>
        <taxon>Pseudomonadota</taxon>
        <taxon>Alphaproteobacteria</taxon>
        <taxon>Acetobacterales</taxon>
        <taxon>Acetobacteraceae</taxon>
        <taxon>Limobrevibacterium</taxon>
    </lineage>
</organism>
<dbReference type="InterPro" id="IPR001460">
    <property type="entry name" value="PCN-bd_Tpept"/>
</dbReference>
<feature type="domain" description="Penicillin-binding protein transpeptidase" evidence="17">
    <location>
        <begin position="344"/>
        <end position="605"/>
    </location>
</feature>
<evidence type="ECO:0000259" key="18">
    <source>
        <dbReference type="Pfam" id="PF00912"/>
    </source>
</evidence>
<sequence length="612" mass="65709">MYRAPRIDPDERRRITAPVRPRPPARPAPARSRRRWWLLKWTIILTVWGAIAGGLGLLWFAWDLPRPEAALDAARRPSLTLEDRSGQIFATFGDVVGDPLRLSDLPPYLPAAAVSVEDRRFWSHAGLDLIGIARAGFVNLRAGRVVQGGSTITQQVAKNLFLTNARTFRRKVQEVLLTLWLERHFTKQEILEIWLNRVYLGSGAWGVDAAAKLYFGVSARRVTLWQAAVIAGLPRAPSRFSPRVDPAAAAARGREVLAAMAETGAITQEQAQAASAQIAFPTRPGTAAGWFSDWASEKAEALMTPGADAVLRTTLDLRMQTVVETKLAAILDGPGAAVNAGQAAVVVLEAATGAVRAMAGGRDYRASPFNRAVLARRQPGSSFKPFVWLAALEKGARPDDIVLDAPIRIGTWSPSNFEGRFRGEITLEEALAHSVNTASVRLLLQVGGPRVVAEVARRLGITDQLPANASLALGTGEVGLLELAGAYASFFNGGMLVKPTGLEAVQVEGKPLPLPRPAPTRVVDPDLAAMMVRMMAAVVSRGSGTAAALPGRLVAGKTGTTQDYRDAWFVGSTGGLVIGVWMGNDDNKPMKDVVGGSLPARLFHDIAQEIVR</sequence>
<evidence type="ECO:0000256" key="3">
    <source>
        <dbReference type="ARBA" id="ARBA00007739"/>
    </source>
</evidence>
<dbReference type="InterPro" id="IPR023346">
    <property type="entry name" value="Lysozyme-like_dom_sf"/>
</dbReference>
<protein>
    <submittedName>
        <fullName evidence="19">PBP1A family penicillin-binding protein</fullName>
    </submittedName>
</protein>
<keyword evidence="9" id="KW-0133">Cell shape</keyword>
<comment type="similarity">
    <text evidence="3">In the N-terminal section; belongs to the glycosyltransferase 51 family.</text>
</comment>
<evidence type="ECO:0000256" key="2">
    <source>
        <dbReference type="ARBA" id="ARBA00007090"/>
    </source>
</evidence>
<reference evidence="19" key="2">
    <citation type="submission" date="2022-10" db="EMBL/GenBank/DDBJ databases">
        <authorList>
            <person name="Trinh H.N."/>
        </authorList>
    </citation>
    <scope>NUCLEOTIDE SEQUENCE</scope>
    <source>
        <strain evidence="19">RN2-1</strain>
    </source>
</reference>
<gene>
    <name evidence="19" type="ORF">OL599_07960</name>
</gene>
<evidence type="ECO:0000313" key="20">
    <source>
        <dbReference type="Proteomes" id="UP001165679"/>
    </source>
</evidence>
<keyword evidence="12" id="KW-0961">Cell wall biogenesis/degradation</keyword>
<evidence type="ECO:0000256" key="9">
    <source>
        <dbReference type="ARBA" id="ARBA00022960"/>
    </source>
</evidence>
<dbReference type="GO" id="GO:0030288">
    <property type="term" value="C:outer membrane-bounded periplasmic space"/>
    <property type="evidence" value="ECO:0007669"/>
    <property type="project" value="TreeGrafter"/>
</dbReference>
<evidence type="ECO:0000256" key="6">
    <source>
        <dbReference type="ARBA" id="ARBA00022676"/>
    </source>
</evidence>
<comment type="catalytic activity">
    <reaction evidence="13">
        <text>Preferential cleavage: (Ac)2-L-Lys-D-Ala-|-D-Ala. Also transpeptidation of peptidyl-alanyl moieties that are N-acyl substituents of D-alanine.</text>
        <dbReference type="EC" id="3.4.16.4"/>
    </reaction>
</comment>
<feature type="domain" description="Glycosyl transferase family 51" evidence="18">
    <location>
        <begin position="89"/>
        <end position="260"/>
    </location>
</feature>
<evidence type="ECO:0000256" key="13">
    <source>
        <dbReference type="ARBA" id="ARBA00034000"/>
    </source>
</evidence>
<feature type="transmembrane region" description="Helical" evidence="16">
    <location>
        <begin position="41"/>
        <end position="62"/>
    </location>
</feature>
<dbReference type="RefSeq" id="WP_264713159.1">
    <property type="nucleotide sequence ID" value="NZ_JAPDNT010000004.1"/>
</dbReference>
<keyword evidence="7" id="KW-0808">Transferase</keyword>
<dbReference type="Pfam" id="PF00905">
    <property type="entry name" value="Transpeptidase"/>
    <property type="match status" value="1"/>
</dbReference>
<dbReference type="NCBIfam" id="TIGR02074">
    <property type="entry name" value="PBP_1a_fam"/>
    <property type="match status" value="1"/>
</dbReference>
<evidence type="ECO:0000256" key="10">
    <source>
        <dbReference type="ARBA" id="ARBA00022984"/>
    </source>
</evidence>
<dbReference type="GO" id="GO:0008360">
    <property type="term" value="P:regulation of cell shape"/>
    <property type="evidence" value="ECO:0007669"/>
    <property type="project" value="UniProtKB-KW"/>
</dbReference>
<dbReference type="GO" id="GO:0008658">
    <property type="term" value="F:penicillin binding"/>
    <property type="evidence" value="ECO:0007669"/>
    <property type="project" value="InterPro"/>
</dbReference>
<evidence type="ECO:0000256" key="7">
    <source>
        <dbReference type="ARBA" id="ARBA00022679"/>
    </source>
</evidence>
<dbReference type="AlphaFoldDB" id="A0AA41YLL5"/>
<dbReference type="InterPro" id="IPR036950">
    <property type="entry name" value="PBP_transglycosylase"/>
</dbReference>
<keyword evidence="5" id="KW-0645">Protease</keyword>
<feature type="region of interest" description="Disordered" evidence="15">
    <location>
        <begin position="1"/>
        <end position="29"/>
    </location>
</feature>
<dbReference type="Proteomes" id="UP001165679">
    <property type="component" value="Unassembled WGS sequence"/>
</dbReference>
<evidence type="ECO:0000256" key="8">
    <source>
        <dbReference type="ARBA" id="ARBA00022801"/>
    </source>
</evidence>
<dbReference type="FunFam" id="1.10.3810.10:FF:000001">
    <property type="entry name" value="Penicillin-binding protein 1A"/>
    <property type="match status" value="1"/>
</dbReference>
<dbReference type="EMBL" id="JAPDNT010000004">
    <property type="protein sequence ID" value="MCW3474517.1"/>
    <property type="molecule type" value="Genomic_DNA"/>
</dbReference>
<dbReference type="GO" id="GO:0008955">
    <property type="term" value="F:peptidoglycan glycosyltransferase activity"/>
    <property type="evidence" value="ECO:0007669"/>
    <property type="project" value="UniProtKB-EC"/>
</dbReference>
<keyword evidence="16" id="KW-1133">Transmembrane helix</keyword>
<evidence type="ECO:0000256" key="14">
    <source>
        <dbReference type="ARBA" id="ARBA00049902"/>
    </source>
</evidence>
<keyword evidence="16" id="KW-0472">Membrane</keyword>
<keyword evidence="10" id="KW-0573">Peptidoglycan synthesis</keyword>
<dbReference type="Gene3D" id="1.10.3810.10">
    <property type="entry name" value="Biosynthetic peptidoglycan transglycosylase-like"/>
    <property type="match status" value="1"/>
</dbReference>
<evidence type="ECO:0000313" key="19">
    <source>
        <dbReference type="EMBL" id="MCW3474517.1"/>
    </source>
</evidence>
<accession>A0AA41YLL5</accession>
<evidence type="ECO:0000256" key="5">
    <source>
        <dbReference type="ARBA" id="ARBA00022670"/>
    </source>
</evidence>
<dbReference type="Pfam" id="PF00912">
    <property type="entry name" value="Transgly"/>
    <property type="match status" value="1"/>
</dbReference>
<evidence type="ECO:0000256" key="16">
    <source>
        <dbReference type="SAM" id="Phobius"/>
    </source>
</evidence>
<keyword evidence="8" id="KW-0378">Hydrolase</keyword>
<keyword evidence="20" id="KW-1185">Reference proteome</keyword>
<evidence type="ECO:0000256" key="15">
    <source>
        <dbReference type="SAM" id="MobiDB-lite"/>
    </source>
</evidence>
<dbReference type="InterPro" id="IPR001264">
    <property type="entry name" value="Glyco_trans_51"/>
</dbReference>
<comment type="similarity">
    <text evidence="2">In the C-terminal section; belongs to the transpeptidase family.</text>
</comment>
<keyword evidence="16" id="KW-0812">Transmembrane</keyword>
<comment type="caution">
    <text evidence="19">The sequence shown here is derived from an EMBL/GenBank/DDBJ whole genome shotgun (WGS) entry which is preliminary data.</text>
</comment>
<evidence type="ECO:0000256" key="12">
    <source>
        <dbReference type="ARBA" id="ARBA00023316"/>
    </source>
</evidence>